<keyword evidence="2" id="KW-1185">Reference proteome</keyword>
<dbReference type="AlphaFoldDB" id="A0A285U668"/>
<evidence type="ECO:0000313" key="2">
    <source>
        <dbReference type="Proteomes" id="UP000219167"/>
    </source>
</evidence>
<dbReference type="RefSeq" id="WP_097137719.1">
    <property type="nucleotide sequence ID" value="NZ_OBQD01000004.1"/>
</dbReference>
<dbReference type="Proteomes" id="UP000219167">
    <property type="component" value="Unassembled WGS sequence"/>
</dbReference>
<reference evidence="1 2" key="1">
    <citation type="submission" date="2017-08" db="EMBL/GenBank/DDBJ databases">
        <authorList>
            <person name="de Groot N.N."/>
        </authorList>
    </citation>
    <scope>NUCLEOTIDE SEQUENCE [LARGE SCALE GENOMIC DNA]</scope>
    <source>
        <strain evidence="1 2">JC85</strain>
    </source>
</reference>
<dbReference type="SUPFAM" id="SSF55961">
    <property type="entry name" value="Bet v1-like"/>
    <property type="match status" value="1"/>
</dbReference>
<dbReference type="EMBL" id="OBQD01000004">
    <property type="protein sequence ID" value="SOC37339.1"/>
    <property type="molecule type" value="Genomic_DNA"/>
</dbReference>
<dbReference type="InterPro" id="IPR023393">
    <property type="entry name" value="START-like_dom_sf"/>
</dbReference>
<evidence type="ECO:0000313" key="1">
    <source>
        <dbReference type="EMBL" id="SOC37339.1"/>
    </source>
</evidence>
<dbReference type="CDD" id="cd07814">
    <property type="entry name" value="SRPBCC_CalC_Aha1-like"/>
    <property type="match status" value="1"/>
</dbReference>
<dbReference type="Gene3D" id="3.30.530.20">
    <property type="match status" value="1"/>
</dbReference>
<sequence>MSETEAERQEKDLVLECELDAPPEKVWRAISIPAFRDKWLPGQELADAAPISTAPGEEVSYRMRDDEPPFLMSIVTFQVRPDANGGTILRIVHGLTDTRLAPKIPPAANSNASLMMLAA</sequence>
<organism evidence="1 2">
    <name type="scientific">Rhizobium subbaraonis</name>
    <dbReference type="NCBI Taxonomy" id="908946"/>
    <lineage>
        <taxon>Bacteria</taxon>
        <taxon>Pseudomonadati</taxon>
        <taxon>Pseudomonadota</taxon>
        <taxon>Alphaproteobacteria</taxon>
        <taxon>Hyphomicrobiales</taxon>
        <taxon>Rhizobiaceae</taxon>
        <taxon>Rhizobium/Agrobacterium group</taxon>
        <taxon>Rhizobium</taxon>
    </lineage>
</organism>
<dbReference type="OrthoDB" id="9803476at2"/>
<protein>
    <submittedName>
        <fullName evidence="1">Uncharacterized protein YndB with AHSA1/START domain</fullName>
    </submittedName>
</protein>
<name>A0A285U668_9HYPH</name>
<gene>
    <name evidence="1" type="ORF">SAMN05892877_104120</name>
</gene>
<accession>A0A285U668</accession>
<proteinExistence type="predicted"/>